<keyword evidence="2" id="KW-1185">Reference proteome</keyword>
<evidence type="ECO:0000313" key="2">
    <source>
        <dbReference type="Proteomes" id="UP000230607"/>
    </source>
</evidence>
<protein>
    <submittedName>
        <fullName evidence="1">Uncharacterized protein</fullName>
    </submittedName>
</protein>
<reference evidence="2" key="1">
    <citation type="submission" date="2017-03" db="EMBL/GenBank/DDBJ databases">
        <authorList>
            <person name="Herbold C."/>
        </authorList>
    </citation>
    <scope>NUCLEOTIDE SEQUENCE [LARGE SCALE GENOMIC DNA]</scope>
</reference>
<evidence type="ECO:0000313" key="1">
    <source>
        <dbReference type="EMBL" id="SMH72526.1"/>
    </source>
</evidence>
<dbReference type="EMBL" id="LT841358">
    <property type="protein sequence ID" value="SMH72526.1"/>
    <property type="molecule type" value="Genomic_DNA"/>
</dbReference>
<accession>A0A2H1FID1</accession>
<dbReference type="Proteomes" id="UP000230607">
    <property type="component" value="Chromosome 1"/>
</dbReference>
<name>A0A2H1FID1_9ARCH</name>
<dbReference type="AlphaFoldDB" id="A0A2H1FID1"/>
<organism evidence="1 2">
    <name type="scientific">Candidatus Nitrosotalea okcheonensis</name>
    <dbReference type="NCBI Taxonomy" id="1903276"/>
    <lineage>
        <taxon>Archaea</taxon>
        <taxon>Nitrososphaerota</taxon>
        <taxon>Nitrososphaeria</taxon>
        <taxon>Nitrosotaleales</taxon>
        <taxon>Nitrosotaleaceae</taxon>
        <taxon>Nitrosotalea</taxon>
    </lineage>
</organism>
<gene>
    <name evidence="1" type="ORF">NCS_30366</name>
</gene>
<proteinExistence type="predicted"/>
<sequence>MGLKGLGNTYREMGHVGQKVLNLTSKPVL</sequence>